<proteinExistence type="predicted"/>
<organism evidence="1 2">
    <name type="scientific">Chaetomium tenue</name>
    <dbReference type="NCBI Taxonomy" id="1854479"/>
    <lineage>
        <taxon>Eukaryota</taxon>
        <taxon>Fungi</taxon>
        <taxon>Dikarya</taxon>
        <taxon>Ascomycota</taxon>
        <taxon>Pezizomycotina</taxon>
        <taxon>Sordariomycetes</taxon>
        <taxon>Sordariomycetidae</taxon>
        <taxon>Sordariales</taxon>
        <taxon>Chaetomiaceae</taxon>
        <taxon>Chaetomium</taxon>
    </lineage>
</organism>
<reference evidence="1 2" key="1">
    <citation type="journal article" date="2021" name="Nat. Commun.">
        <title>Genetic determinants of endophytism in the Arabidopsis root mycobiome.</title>
        <authorList>
            <person name="Mesny F."/>
            <person name="Miyauchi S."/>
            <person name="Thiergart T."/>
            <person name="Pickel B."/>
            <person name="Atanasova L."/>
            <person name="Karlsson M."/>
            <person name="Huettel B."/>
            <person name="Barry K.W."/>
            <person name="Haridas S."/>
            <person name="Chen C."/>
            <person name="Bauer D."/>
            <person name="Andreopoulos W."/>
            <person name="Pangilinan J."/>
            <person name="LaButti K."/>
            <person name="Riley R."/>
            <person name="Lipzen A."/>
            <person name="Clum A."/>
            <person name="Drula E."/>
            <person name="Henrissat B."/>
            <person name="Kohler A."/>
            <person name="Grigoriev I.V."/>
            <person name="Martin F.M."/>
            <person name="Hacquard S."/>
        </authorList>
    </citation>
    <scope>NUCLEOTIDE SEQUENCE [LARGE SCALE GENOMIC DNA]</scope>
    <source>
        <strain evidence="1 2">MPI-SDFR-AT-0079</strain>
    </source>
</reference>
<sequence length="205" mass="22340">MRLAGVAKGKSRRFNTWVKQGLRAEAEGHVLIRMWVFLTDHRGRRLWCGPMSSPEQQHPPPFPFRGQGLGYSEVHPHQDSLGTPQAQNSPRCGGGPSVGEWCNGWESGIGAATGGRGGVQVRTARAGGLKGCRGPHPIHRCNPWPPRPGRWRMAPGAGRYRDCAVNKSEQTSKSLQKGFETAAGGCKRTHGTRYNVKVPCGIQTK</sequence>
<evidence type="ECO:0000313" key="1">
    <source>
        <dbReference type="EMBL" id="KAH6637055.1"/>
    </source>
</evidence>
<accession>A0ACB7PHB1</accession>
<dbReference type="EMBL" id="JAGIZQ010000003">
    <property type="protein sequence ID" value="KAH6637055.1"/>
    <property type="molecule type" value="Genomic_DNA"/>
</dbReference>
<evidence type="ECO:0000313" key="2">
    <source>
        <dbReference type="Proteomes" id="UP000724584"/>
    </source>
</evidence>
<protein>
    <submittedName>
        <fullName evidence="1">Uncharacterized protein</fullName>
    </submittedName>
</protein>
<gene>
    <name evidence="1" type="ORF">F5144DRAFT_204957</name>
</gene>
<keyword evidence="2" id="KW-1185">Reference proteome</keyword>
<comment type="caution">
    <text evidence="1">The sequence shown here is derived from an EMBL/GenBank/DDBJ whole genome shotgun (WGS) entry which is preliminary data.</text>
</comment>
<name>A0ACB7PHB1_9PEZI</name>
<dbReference type="Proteomes" id="UP000724584">
    <property type="component" value="Unassembled WGS sequence"/>
</dbReference>